<dbReference type="InterPro" id="IPR051943">
    <property type="entry name" value="TRAFAC_Dynamin-like_GTPase"/>
</dbReference>
<keyword evidence="4" id="KW-1185">Reference proteome</keyword>
<protein>
    <submittedName>
        <fullName evidence="3">Dynamin family protein</fullName>
    </submittedName>
</protein>
<gene>
    <name evidence="3" type="ORF">SAMN06893096_106220</name>
</gene>
<dbReference type="Proteomes" id="UP000198373">
    <property type="component" value="Unassembled WGS sequence"/>
</dbReference>
<evidence type="ECO:0000256" key="1">
    <source>
        <dbReference type="SAM" id="MobiDB-lite"/>
    </source>
</evidence>
<name>A0A239GJC9_9ACTN</name>
<dbReference type="AlphaFoldDB" id="A0A239GJC9"/>
<dbReference type="InterPro" id="IPR045063">
    <property type="entry name" value="Dynamin_N"/>
</dbReference>
<evidence type="ECO:0000313" key="3">
    <source>
        <dbReference type="EMBL" id="SNS68912.1"/>
    </source>
</evidence>
<feature type="domain" description="Dynamin N-terminal" evidence="2">
    <location>
        <begin position="42"/>
        <end position="223"/>
    </location>
</feature>
<dbReference type="PANTHER" id="PTHR43681">
    <property type="entry name" value="TRANSMEMBRANE GTPASE FZO"/>
    <property type="match status" value="1"/>
</dbReference>
<evidence type="ECO:0000313" key="4">
    <source>
        <dbReference type="Proteomes" id="UP000198373"/>
    </source>
</evidence>
<dbReference type="Pfam" id="PF00350">
    <property type="entry name" value="Dynamin_N"/>
    <property type="match status" value="1"/>
</dbReference>
<sequence>MTLNRLSSKVVDLCERADGVGDPVLADHAARVAATVREPLCLAVAGRVSSGKSTLVNALLGRRVAPTRETECTKLVTWYRHGPVEKVDVVLRRGGTRTVRLTPEGRLPEDVGAPTADVERLEVRLPVAALERLTIVDTPGLASATGGHSARTEAALGTGRRDDADASMMDARSTEATGRADAVLFVFAASLRADERDTIGAFRRTTSPVGSPSPVNTLGVLTKADLLTDPGDDPWPVAERLAADFRTRLVHEVTEVVPVSGLLAETVAAGAFTEADADALDLLAALDDRSLRRLLRTADAFRTRDVPVSGAVRASLLARLSLYGVDTAIAAVRGGARTAAGLTAVLAGRSRLQDVRGVVEKTFAARADALKASAALARLGRMAWDRSLSGEGRAWLGDQVELLRLDPAMHAIAELHALGELTAGRARLPGDLEVEFRRLVDADREDGPVPSSHAELRGLGERFARFAFDAAPADAHVARVAARSIHLRRTDGSTR</sequence>
<organism evidence="3 4">
    <name type="scientific">Geodermatophilus pulveris</name>
    <dbReference type="NCBI Taxonomy" id="1564159"/>
    <lineage>
        <taxon>Bacteria</taxon>
        <taxon>Bacillati</taxon>
        <taxon>Actinomycetota</taxon>
        <taxon>Actinomycetes</taxon>
        <taxon>Geodermatophilales</taxon>
        <taxon>Geodermatophilaceae</taxon>
        <taxon>Geodermatophilus</taxon>
    </lineage>
</organism>
<dbReference type="Gene3D" id="3.40.50.300">
    <property type="entry name" value="P-loop containing nucleotide triphosphate hydrolases"/>
    <property type="match status" value="1"/>
</dbReference>
<evidence type="ECO:0000259" key="2">
    <source>
        <dbReference type="Pfam" id="PF00350"/>
    </source>
</evidence>
<dbReference type="InterPro" id="IPR027417">
    <property type="entry name" value="P-loop_NTPase"/>
</dbReference>
<dbReference type="SUPFAM" id="SSF52540">
    <property type="entry name" value="P-loop containing nucleoside triphosphate hydrolases"/>
    <property type="match status" value="1"/>
</dbReference>
<dbReference type="PANTHER" id="PTHR43681:SF1">
    <property type="entry name" value="SARCALUMENIN"/>
    <property type="match status" value="1"/>
</dbReference>
<feature type="region of interest" description="Disordered" evidence="1">
    <location>
        <begin position="140"/>
        <end position="166"/>
    </location>
</feature>
<proteinExistence type="predicted"/>
<reference evidence="4" key="1">
    <citation type="submission" date="2017-06" db="EMBL/GenBank/DDBJ databases">
        <authorList>
            <person name="Varghese N."/>
            <person name="Submissions S."/>
        </authorList>
    </citation>
    <scope>NUCLEOTIDE SEQUENCE [LARGE SCALE GENOMIC DNA]</scope>
    <source>
        <strain evidence="4">DSM 46839</strain>
    </source>
</reference>
<accession>A0A239GJC9</accession>
<dbReference type="EMBL" id="FZOO01000006">
    <property type="protein sequence ID" value="SNS68912.1"/>
    <property type="molecule type" value="Genomic_DNA"/>
</dbReference>